<evidence type="ECO:0008006" key="4">
    <source>
        <dbReference type="Google" id="ProtNLM"/>
    </source>
</evidence>
<comment type="caution">
    <text evidence="2">The sequence shown here is derived from an EMBL/GenBank/DDBJ whole genome shotgun (WGS) entry which is preliminary data.</text>
</comment>
<gene>
    <name evidence="2" type="ORF">IWX46DRAFT_135664</name>
</gene>
<evidence type="ECO:0000313" key="2">
    <source>
        <dbReference type="EMBL" id="KAK7555659.1"/>
    </source>
</evidence>
<proteinExistence type="predicted"/>
<evidence type="ECO:0000256" key="1">
    <source>
        <dbReference type="SAM" id="Phobius"/>
    </source>
</evidence>
<evidence type="ECO:0000313" key="3">
    <source>
        <dbReference type="Proteomes" id="UP001365128"/>
    </source>
</evidence>
<organism evidence="2 3">
    <name type="scientific">Phyllosticta citricarpa</name>
    <dbReference type="NCBI Taxonomy" id="55181"/>
    <lineage>
        <taxon>Eukaryota</taxon>
        <taxon>Fungi</taxon>
        <taxon>Dikarya</taxon>
        <taxon>Ascomycota</taxon>
        <taxon>Pezizomycotina</taxon>
        <taxon>Dothideomycetes</taxon>
        <taxon>Dothideomycetes incertae sedis</taxon>
        <taxon>Botryosphaeriales</taxon>
        <taxon>Phyllostictaceae</taxon>
        <taxon>Phyllosticta</taxon>
    </lineage>
</organism>
<sequence length="636" mass="70118">MQTIQLLESSDARYQSRASSDHAVTRNFFRGVRAWYFFPFHVLIVVTFGLLAIYQLDGKNFPMPSDSSASTIAHNLYHGNLRQSDVTTLITAALVAIRMTGNVCSVTAAQRCLFVLLEKCGITLRQIERLVCYGQGPAGFGLYSFAETLLLLLFIPAQLSAPIASGAVTWDPTTLFHSEDFNVTVNIAGQGPEYDEFRKLSSAREFSKYRASGLAVLHGFAGDFYSEREGNDIPSRRWISAMKEHGKVNASKEYQALPQKTKVGKAVFPFFHMKNVSWINYQDSFVPFLDMDNGLFNVSSIANPLKSPLNGNAAILRDRPLSTWLLSTWPKATTLNDSYTIAMVASQASEGVCRNHSPTFGRLPLVNQYLDVSSENQNCYLFAHVEVTAGSSECSNCQVIAPGVVERQGDEPGSFLLQKDPLVDIVLGMLPETMLAIVTANATYAPTWENLEGFVAGSFSAAYQASWNDLVDRLAIETSSSNISQPHEKMQAVVNSGRIQVWIGLHLLILVSGTILFAIQWNCKQPAVIDFAAVSLLTDAGSILRSNEAAGIRTASNISDSESKRLGKLVMRQQGSSELAARHRVLRKINDTDEDLQSWAASTNRCSFNDLTLLPEQGLSRQSIRSQSEGYQMIRQ</sequence>
<protein>
    <recommendedName>
        <fullName evidence="4">Transmembrane protein</fullName>
    </recommendedName>
</protein>
<reference evidence="2 3" key="1">
    <citation type="submission" date="2024-04" db="EMBL/GenBank/DDBJ databases">
        <title>Phyllosticta paracitricarpa is synonymous to the EU quarantine fungus P. citricarpa based on phylogenomic analyses.</title>
        <authorList>
            <consortium name="Lawrence Berkeley National Laboratory"/>
            <person name="Van Ingen-Buijs V.A."/>
            <person name="Van Westerhoven A.C."/>
            <person name="Haridas S."/>
            <person name="Skiadas P."/>
            <person name="Martin F."/>
            <person name="Groenewald J.Z."/>
            <person name="Crous P.W."/>
            <person name="Seidl M.F."/>
        </authorList>
    </citation>
    <scope>NUCLEOTIDE SEQUENCE [LARGE SCALE GENOMIC DNA]</scope>
    <source>
        <strain evidence="2 3">CBS 122670</strain>
    </source>
</reference>
<feature type="transmembrane region" description="Helical" evidence="1">
    <location>
        <begin position="499"/>
        <end position="521"/>
    </location>
</feature>
<keyword evidence="1" id="KW-1133">Transmembrane helix</keyword>
<keyword evidence="3" id="KW-1185">Reference proteome</keyword>
<dbReference type="EMBL" id="JBBPDW010000002">
    <property type="protein sequence ID" value="KAK7555659.1"/>
    <property type="molecule type" value="Genomic_DNA"/>
</dbReference>
<name>A0ABR1MPN7_9PEZI</name>
<accession>A0ABR1MPN7</accession>
<keyword evidence="1" id="KW-0472">Membrane</keyword>
<feature type="transmembrane region" description="Helical" evidence="1">
    <location>
        <begin position="34"/>
        <end position="54"/>
    </location>
</feature>
<keyword evidence="1" id="KW-0812">Transmembrane</keyword>
<dbReference type="Proteomes" id="UP001365128">
    <property type="component" value="Unassembled WGS sequence"/>
</dbReference>